<gene>
    <name evidence="1" type="ORF">BTM29_05485</name>
</gene>
<name>A0A1P8Q2I1_9LACO</name>
<dbReference type="STRING" id="1847728.BTM29_05485"/>
<dbReference type="KEGG" id="lalw:BTM29_05485"/>
<accession>A0A1P8Q2I1</accession>
<dbReference type="EMBL" id="CP019323">
    <property type="protein sequence ID" value="APX72045.1"/>
    <property type="molecule type" value="Genomic_DNA"/>
</dbReference>
<dbReference type="Proteomes" id="UP000187499">
    <property type="component" value="Chromosome"/>
</dbReference>
<dbReference type="AlphaFoldDB" id="A0A1P8Q2I1"/>
<evidence type="ECO:0000313" key="2">
    <source>
        <dbReference type="Proteomes" id="UP000187499"/>
    </source>
</evidence>
<evidence type="ECO:0000313" key="1">
    <source>
        <dbReference type="EMBL" id="APX72045.1"/>
    </source>
</evidence>
<keyword evidence="2" id="KW-1185">Reference proteome</keyword>
<sequence length="92" mass="11246">MFESINTDQFKKECRYERELGEYQRRLSELPLEIKLAIHKGYTSIQKSYIFEISDEDINKLEEMRIHTEKGNNYIDSPYHTYIFRFWELATL</sequence>
<proteinExistence type="predicted"/>
<protein>
    <submittedName>
        <fullName evidence="1">Uncharacterized protein</fullName>
    </submittedName>
</protein>
<dbReference type="OrthoDB" id="9956005at2"/>
<dbReference type="RefSeq" id="WP_076614548.1">
    <property type="nucleotide sequence ID" value="NZ_CP019323.1"/>
</dbReference>
<organism evidence="1 2">
    <name type="scientific">Companilactobacillus allii</name>
    <dbReference type="NCBI Taxonomy" id="1847728"/>
    <lineage>
        <taxon>Bacteria</taxon>
        <taxon>Bacillati</taxon>
        <taxon>Bacillota</taxon>
        <taxon>Bacilli</taxon>
        <taxon>Lactobacillales</taxon>
        <taxon>Lactobacillaceae</taxon>
        <taxon>Companilactobacillus</taxon>
    </lineage>
</organism>
<reference evidence="2" key="1">
    <citation type="submission" date="2016-12" db="EMBL/GenBank/DDBJ databases">
        <authorList>
            <person name="Jung M.Y."/>
            <person name="Lee S.H."/>
        </authorList>
    </citation>
    <scope>NUCLEOTIDE SEQUENCE [LARGE SCALE GENOMIC DNA]</scope>
    <source>
        <strain evidence="2">WiKim39</strain>
    </source>
</reference>